<feature type="region of interest" description="Disordered" evidence="1">
    <location>
        <begin position="562"/>
        <end position="583"/>
    </location>
</feature>
<evidence type="ECO:0000256" key="1">
    <source>
        <dbReference type="SAM" id="MobiDB-lite"/>
    </source>
</evidence>
<feature type="compositionally biased region" description="Basic and acidic residues" evidence="1">
    <location>
        <begin position="92"/>
        <end position="102"/>
    </location>
</feature>
<feature type="region of interest" description="Disordered" evidence="1">
    <location>
        <begin position="509"/>
        <end position="549"/>
    </location>
</feature>
<feature type="compositionally biased region" description="Polar residues" evidence="1">
    <location>
        <begin position="76"/>
        <end position="88"/>
    </location>
</feature>
<gene>
    <name evidence="2" type="ORF">GRF29_164g1105305</name>
</gene>
<feature type="compositionally biased region" description="Polar residues" evidence="1">
    <location>
        <begin position="631"/>
        <end position="655"/>
    </location>
</feature>
<sequence>MDYPASRSGPAPAPAPQNCHANINTRNATGKRRKSFHISSSGSPQYKDRPDISAMPTSPIMGSRIPRKSPGYKPSVPTQARVSTTSNHVAHPKHDQETKLDTSRLLTEPPERRQGSASNQDKPLPNPPVIQMVNSASPLKAQRTLVDAEVAGTPSSEDWPAITPEVTTSTGDGSAGNRNIDKDNFVAHESFLATFPHQRDPKLTTAASDDLTTTNANTPPSAFKETPHMLIDVYSDLEMTNDPSTNFDDEAMEIPLARTIVLPPRVSSRQASPVSFVGPDEAQMVSSAAPAIVNHREISSSAQWPLLDTIPCEEMNGGLYSDKDDDGGGASESTDAYHTTASERASAESKPTEIIAFVNNEEPKDKDEGFRTKRISNHQSRVVEGMTLKISNDADALLLHNNALPLPNTTRNSMSAIALRTASRLSAGISRTPMFHANGKKVIHGIIPEERGSNRLPMGENRQQYSADATITCSSPHLHRAGGSPEYDQIRGASSKIDRMVDQGATLRKVANNPKPSTKPVSGCLEGGFDKPSNPSRKADEKNVPDKKIKHQRSLKNLIFHKKTSEENVPPLPTVPKRSFKNSTFMGTALGGRFLKMSQKGAEEQERHPAKSGERVSSQATHDKSDLADTQAASTNPRTQMDNTRVGTYSGPAQNGISEIVSDTMTEVDNMTASAPKLSSAALDRLRGLEIAEVIHNTMEACRKAHIAAVEAQTYAREAALRAEQANLALSRMEKLCEHDLGVETVRTVKEWVKDMKTSRQSSTTLHPASNPSSG</sequence>
<accession>A0AAN6LQF2</accession>
<dbReference type="EMBL" id="WVTA01000015">
    <property type="protein sequence ID" value="KAK3201929.1"/>
    <property type="molecule type" value="Genomic_DNA"/>
</dbReference>
<feature type="region of interest" description="Disordered" evidence="1">
    <location>
        <begin position="598"/>
        <end position="655"/>
    </location>
</feature>
<feature type="compositionally biased region" description="Basic and acidic residues" evidence="1">
    <location>
        <begin position="601"/>
        <end position="614"/>
    </location>
</feature>
<protein>
    <submittedName>
        <fullName evidence="2">Uncharacterized protein</fullName>
    </submittedName>
</protein>
<dbReference type="Proteomes" id="UP001280581">
    <property type="component" value="Unassembled WGS sequence"/>
</dbReference>
<feature type="region of interest" description="Disordered" evidence="1">
    <location>
        <begin position="1"/>
        <end position="131"/>
    </location>
</feature>
<feature type="region of interest" description="Disordered" evidence="1">
    <location>
        <begin position="148"/>
        <end position="181"/>
    </location>
</feature>
<feature type="compositionally biased region" description="Polar residues" evidence="1">
    <location>
        <begin position="19"/>
        <end position="28"/>
    </location>
</feature>
<evidence type="ECO:0000313" key="2">
    <source>
        <dbReference type="EMBL" id="KAK3201929.1"/>
    </source>
</evidence>
<proteinExistence type="predicted"/>
<feature type="region of interest" description="Disordered" evidence="1">
    <location>
        <begin position="756"/>
        <end position="775"/>
    </location>
</feature>
<feature type="compositionally biased region" description="Basic and acidic residues" evidence="1">
    <location>
        <begin position="537"/>
        <end position="547"/>
    </location>
</feature>
<feature type="compositionally biased region" description="Polar residues" evidence="1">
    <location>
        <begin position="759"/>
        <end position="775"/>
    </location>
</feature>
<comment type="caution">
    <text evidence="2">The sequence shown here is derived from an EMBL/GenBank/DDBJ whole genome shotgun (WGS) entry which is preliminary data.</text>
</comment>
<name>A0AAN6LQF2_9PLEO</name>
<feature type="compositionally biased region" description="Polar residues" evidence="1">
    <location>
        <begin position="331"/>
        <end position="343"/>
    </location>
</feature>
<evidence type="ECO:0000313" key="3">
    <source>
        <dbReference type="Proteomes" id="UP001280581"/>
    </source>
</evidence>
<organism evidence="2 3">
    <name type="scientific">Pseudopithomyces chartarum</name>
    <dbReference type="NCBI Taxonomy" id="1892770"/>
    <lineage>
        <taxon>Eukaryota</taxon>
        <taxon>Fungi</taxon>
        <taxon>Dikarya</taxon>
        <taxon>Ascomycota</taxon>
        <taxon>Pezizomycotina</taxon>
        <taxon>Dothideomycetes</taxon>
        <taxon>Pleosporomycetidae</taxon>
        <taxon>Pleosporales</taxon>
        <taxon>Massarineae</taxon>
        <taxon>Didymosphaeriaceae</taxon>
        <taxon>Pseudopithomyces</taxon>
    </lineage>
</organism>
<dbReference type="AlphaFoldDB" id="A0AAN6LQF2"/>
<keyword evidence="3" id="KW-1185">Reference proteome</keyword>
<feature type="region of interest" description="Disordered" evidence="1">
    <location>
        <begin position="317"/>
        <end position="349"/>
    </location>
</feature>
<reference evidence="2 3" key="1">
    <citation type="submission" date="2021-02" db="EMBL/GenBank/DDBJ databases">
        <title>Genome assembly of Pseudopithomyces chartarum.</title>
        <authorList>
            <person name="Jauregui R."/>
            <person name="Singh J."/>
            <person name="Voisey C."/>
        </authorList>
    </citation>
    <scope>NUCLEOTIDE SEQUENCE [LARGE SCALE GENOMIC DNA]</scope>
    <source>
        <strain evidence="2 3">AGR01</strain>
    </source>
</reference>